<gene>
    <name evidence="2" type="primary">RvY_04458-1</name>
    <name evidence="2" type="synonym">RvY_04458.1</name>
    <name evidence="2" type="ORF">RvY_04458</name>
</gene>
<reference evidence="2 3" key="1">
    <citation type="journal article" date="2016" name="Nat. Commun.">
        <title>Extremotolerant tardigrade genome and improved radiotolerance of human cultured cells by tardigrade-unique protein.</title>
        <authorList>
            <person name="Hashimoto T."/>
            <person name="Horikawa D.D."/>
            <person name="Saito Y."/>
            <person name="Kuwahara H."/>
            <person name="Kozuka-Hata H."/>
            <person name="Shin-I T."/>
            <person name="Minakuchi Y."/>
            <person name="Ohishi K."/>
            <person name="Motoyama A."/>
            <person name="Aizu T."/>
            <person name="Enomoto A."/>
            <person name="Kondo K."/>
            <person name="Tanaka S."/>
            <person name="Hara Y."/>
            <person name="Koshikawa S."/>
            <person name="Sagara H."/>
            <person name="Miura T."/>
            <person name="Yokobori S."/>
            <person name="Miyagawa K."/>
            <person name="Suzuki Y."/>
            <person name="Kubo T."/>
            <person name="Oyama M."/>
            <person name="Kohara Y."/>
            <person name="Fujiyama A."/>
            <person name="Arakawa K."/>
            <person name="Katayama T."/>
            <person name="Toyoda A."/>
            <person name="Kunieda T."/>
        </authorList>
    </citation>
    <scope>NUCLEOTIDE SEQUENCE [LARGE SCALE GENOMIC DNA]</scope>
    <source>
        <strain evidence="2 3">YOKOZUNA-1</strain>
    </source>
</reference>
<dbReference type="AlphaFoldDB" id="A0A1D1USD4"/>
<evidence type="ECO:0000313" key="2">
    <source>
        <dbReference type="EMBL" id="GAU92371.1"/>
    </source>
</evidence>
<sequence length="284" mass="32162">MVKKQNKVKRKADTQKMDKKPSTNTSSIESVVDLTTSSENCVPPPSPFAGSELSISVGTTNVRVPNLKKSTGGRKKDSPVWNFFKYDEEGDQSTCMVEGSSKQLTSCSAAKNRVHLHKHPAAYKEYLELLAKQKAEREKDSISGVSFKQVTLEEMAQSGKPYDKNHLSTLQKVALYVLRSPSMTLNGVEDESFHDLIHHLDYRAPLPIRKTVRGFMDSTEERLRETIEDLLKNAGKICLTTDICTKERYDRSIPRDHRPFHRREESCQASHVRLCLFSVSPYGR</sequence>
<feature type="compositionally biased region" description="Polar residues" evidence="1">
    <location>
        <begin position="22"/>
        <end position="40"/>
    </location>
</feature>
<dbReference type="EMBL" id="BDGG01000002">
    <property type="protein sequence ID" value="GAU92371.1"/>
    <property type="molecule type" value="Genomic_DNA"/>
</dbReference>
<evidence type="ECO:0000313" key="3">
    <source>
        <dbReference type="Proteomes" id="UP000186922"/>
    </source>
</evidence>
<protein>
    <submittedName>
        <fullName evidence="2">Uncharacterized protein</fullName>
    </submittedName>
</protein>
<name>A0A1D1USD4_RAMVA</name>
<dbReference type="Proteomes" id="UP000186922">
    <property type="component" value="Unassembled WGS sequence"/>
</dbReference>
<keyword evidence="3" id="KW-1185">Reference proteome</keyword>
<feature type="region of interest" description="Disordered" evidence="1">
    <location>
        <begin position="1"/>
        <end position="53"/>
    </location>
</feature>
<evidence type="ECO:0000256" key="1">
    <source>
        <dbReference type="SAM" id="MobiDB-lite"/>
    </source>
</evidence>
<accession>A0A1D1USD4</accession>
<comment type="caution">
    <text evidence="2">The sequence shown here is derived from an EMBL/GenBank/DDBJ whole genome shotgun (WGS) entry which is preliminary data.</text>
</comment>
<proteinExistence type="predicted"/>
<feature type="compositionally biased region" description="Basic residues" evidence="1">
    <location>
        <begin position="1"/>
        <end position="10"/>
    </location>
</feature>
<feature type="compositionally biased region" description="Basic and acidic residues" evidence="1">
    <location>
        <begin position="11"/>
        <end position="21"/>
    </location>
</feature>
<organism evidence="2 3">
    <name type="scientific">Ramazzottius varieornatus</name>
    <name type="common">Water bear</name>
    <name type="synonym">Tardigrade</name>
    <dbReference type="NCBI Taxonomy" id="947166"/>
    <lineage>
        <taxon>Eukaryota</taxon>
        <taxon>Metazoa</taxon>
        <taxon>Ecdysozoa</taxon>
        <taxon>Tardigrada</taxon>
        <taxon>Eutardigrada</taxon>
        <taxon>Parachela</taxon>
        <taxon>Hypsibioidea</taxon>
        <taxon>Ramazzottiidae</taxon>
        <taxon>Ramazzottius</taxon>
    </lineage>
</organism>